<keyword evidence="2" id="KW-0804">Transcription</keyword>
<keyword evidence="3" id="KW-0539">Nucleus</keyword>
<feature type="region of interest" description="Disordered" evidence="4">
    <location>
        <begin position="386"/>
        <end position="415"/>
    </location>
</feature>
<evidence type="ECO:0000313" key="7">
    <source>
        <dbReference type="Proteomes" id="UP001274830"/>
    </source>
</evidence>
<proteinExistence type="predicted"/>
<dbReference type="Gene3D" id="1.10.150.60">
    <property type="entry name" value="ARID DNA-binding domain"/>
    <property type="match status" value="1"/>
</dbReference>
<dbReference type="SUPFAM" id="SSF46774">
    <property type="entry name" value="ARID-like"/>
    <property type="match status" value="1"/>
</dbReference>
<dbReference type="PANTHER" id="PTHR13964">
    <property type="entry name" value="RBP-RELATED"/>
    <property type="match status" value="1"/>
</dbReference>
<feature type="domain" description="ARID" evidence="5">
    <location>
        <begin position="285"/>
        <end position="378"/>
    </location>
</feature>
<accession>A0AAE1C451</accession>
<evidence type="ECO:0000259" key="5">
    <source>
        <dbReference type="PROSITE" id="PS51011"/>
    </source>
</evidence>
<evidence type="ECO:0000256" key="2">
    <source>
        <dbReference type="ARBA" id="ARBA00023163"/>
    </source>
</evidence>
<evidence type="ECO:0000256" key="4">
    <source>
        <dbReference type="SAM" id="MobiDB-lite"/>
    </source>
</evidence>
<feature type="compositionally biased region" description="Polar residues" evidence="4">
    <location>
        <begin position="256"/>
        <end position="283"/>
    </location>
</feature>
<evidence type="ECO:0000256" key="3">
    <source>
        <dbReference type="ARBA" id="ARBA00023242"/>
    </source>
</evidence>
<dbReference type="PROSITE" id="PS51011">
    <property type="entry name" value="ARID"/>
    <property type="match status" value="1"/>
</dbReference>
<dbReference type="GO" id="GO:0016514">
    <property type="term" value="C:SWI/SNF complex"/>
    <property type="evidence" value="ECO:0007669"/>
    <property type="project" value="TreeGrafter"/>
</dbReference>
<reference evidence="6" key="1">
    <citation type="submission" date="2023-07" db="EMBL/GenBank/DDBJ databases">
        <title>Black Yeasts Isolated from many extreme environments.</title>
        <authorList>
            <person name="Coleine C."/>
            <person name="Stajich J.E."/>
            <person name="Selbmann L."/>
        </authorList>
    </citation>
    <scope>NUCLEOTIDE SEQUENCE</scope>
    <source>
        <strain evidence="6">CCFEE 5485</strain>
    </source>
</reference>
<feature type="compositionally biased region" description="Low complexity" evidence="4">
    <location>
        <begin position="472"/>
        <end position="488"/>
    </location>
</feature>
<dbReference type="SMART" id="SM00501">
    <property type="entry name" value="BRIGHT"/>
    <property type="match status" value="1"/>
</dbReference>
<dbReference type="EMBL" id="JAUTXT010000007">
    <property type="protein sequence ID" value="KAK3677275.1"/>
    <property type="molecule type" value="Genomic_DNA"/>
</dbReference>
<dbReference type="PANTHER" id="PTHR13964:SF27">
    <property type="entry name" value="HAT-TRICK, ISOFORM D"/>
    <property type="match status" value="1"/>
</dbReference>
<organism evidence="6 7">
    <name type="scientific">Recurvomyces mirabilis</name>
    <dbReference type="NCBI Taxonomy" id="574656"/>
    <lineage>
        <taxon>Eukaryota</taxon>
        <taxon>Fungi</taxon>
        <taxon>Dikarya</taxon>
        <taxon>Ascomycota</taxon>
        <taxon>Pezizomycotina</taxon>
        <taxon>Dothideomycetes</taxon>
        <taxon>Dothideomycetidae</taxon>
        <taxon>Mycosphaerellales</taxon>
        <taxon>Teratosphaeriaceae</taxon>
        <taxon>Recurvomyces</taxon>
    </lineage>
</organism>
<feature type="compositionally biased region" description="Polar residues" evidence="4">
    <location>
        <begin position="79"/>
        <end position="107"/>
    </location>
</feature>
<keyword evidence="1" id="KW-0805">Transcription regulation</keyword>
<comment type="caution">
    <text evidence="6">The sequence shown here is derived from an EMBL/GenBank/DDBJ whole genome shotgun (WGS) entry which is preliminary data.</text>
</comment>
<protein>
    <recommendedName>
        <fullName evidence="5">ARID domain-containing protein</fullName>
    </recommendedName>
</protein>
<dbReference type="Pfam" id="PF01388">
    <property type="entry name" value="ARID"/>
    <property type="match status" value="1"/>
</dbReference>
<dbReference type="InterPro" id="IPR036431">
    <property type="entry name" value="ARID_dom_sf"/>
</dbReference>
<feature type="compositionally biased region" description="Polar residues" evidence="4">
    <location>
        <begin position="113"/>
        <end position="147"/>
    </location>
</feature>
<dbReference type="InterPro" id="IPR051232">
    <property type="entry name" value="ARID/SWI1_ChromRemod"/>
</dbReference>
<sequence>MNQWPNGQSNGMFSQNASGHLNPAAMYNNLANPNQFDQYSQGLQNGNGSTPTPTAFNQTFNPASVIPAKRPHDGGMAGSPQQSQMSRSQTPSYAFPNQQAGGSQFPNAPTPYQHLQQPASNNATPSPTMSNQQFRPPQQTRMNNASPSPFPQQQQQQPQQGNFTGQMPPSTPQQHNQQPGMQQQQQGGMVSWNQGIGMSTNNMNAGVSMAPQMNNMMSQANAQANAQRIYQMKLQQQQDAMRRSGMVPPRPAGQQGAINNMGSQQPGAQMANGQNTNPAATTNHQQKRAQFFKALQASAMQTGRQFVPNPTVGNRPIDLYMLFNVVASAQGAANVERMGQWQIVANKFGLPPSQFPNAGEELKQLYIRDVGNYERAWFNMKVQQKREQAREHAHQMAGLGGPTPSTPSRTMQPPNQQNQFAQFQQGIQAQQQAQATPVQIPAQLQQNGMSTPEQLMHHRRNSSIQRPPQMTPQAGVASVAAASPGSGQKVQRSPSARQEGGGAVMKSDEPQSSNYVPNFRSMELDGGYNIPALHELGTVISRFLPNMPTVDEMGIIDMRAIGLSLASGIHSEVRYALDALVIVSRDERIHFELAQCEDLIEYVVDCAEEQTETLSEDAAEVSDALDLPSYEDIMRGARAENDTLQDVPAFGTHPYELDRAADRLIAITTIMRNMSFFEHNHVLLTSARLIKWLSNTIRLLGTRNLLLRTLLNTLDFYKDIITFLSNITQSLELPGRDDALHVLHFLLAFAPQPAPNYADDPGSVTFTHFQPAVHRYLPPAVDCLAKLLARQDPNRQLYKNRTKGSLSNSHQLRIVEARKSYLCQGMLAADILTTLVPGNDTALARAWIESEDGWVIGLLNLASLLSVDRTPPGGPKVRDLGHDTESFKLITHRALSMMKRLAEKAGRGSMHRALAPGMQNGNAVNGDAVTNDEEAELSAPKWEGVPHGHAILGALMMPNTDKVALGLLCSLHEMAMQQ</sequence>
<keyword evidence="7" id="KW-1185">Reference proteome</keyword>
<dbReference type="GO" id="GO:0006357">
    <property type="term" value="P:regulation of transcription by RNA polymerase II"/>
    <property type="evidence" value="ECO:0007669"/>
    <property type="project" value="TreeGrafter"/>
</dbReference>
<dbReference type="AlphaFoldDB" id="A0AAE1C451"/>
<evidence type="ECO:0000256" key="1">
    <source>
        <dbReference type="ARBA" id="ARBA00023015"/>
    </source>
</evidence>
<dbReference type="InterPro" id="IPR001606">
    <property type="entry name" value="ARID_dom"/>
</dbReference>
<feature type="compositionally biased region" description="Low complexity" evidence="4">
    <location>
        <begin position="173"/>
        <end position="188"/>
    </location>
</feature>
<feature type="region of interest" description="Disordered" evidence="4">
    <location>
        <begin position="243"/>
        <end position="283"/>
    </location>
</feature>
<dbReference type="Proteomes" id="UP001274830">
    <property type="component" value="Unassembled WGS sequence"/>
</dbReference>
<evidence type="ECO:0000313" key="6">
    <source>
        <dbReference type="EMBL" id="KAK3677275.1"/>
    </source>
</evidence>
<dbReference type="GO" id="GO:0000976">
    <property type="term" value="F:transcription cis-regulatory region binding"/>
    <property type="evidence" value="ECO:0007669"/>
    <property type="project" value="TreeGrafter"/>
</dbReference>
<dbReference type="SMART" id="SM01014">
    <property type="entry name" value="ARID"/>
    <property type="match status" value="1"/>
</dbReference>
<name>A0AAE1C451_9PEZI</name>
<feature type="region of interest" description="Disordered" evidence="4">
    <location>
        <begin position="24"/>
        <end position="199"/>
    </location>
</feature>
<feature type="compositionally biased region" description="Low complexity" evidence="4">
    <location>
        <begin position="151"/>
        <end position="160"/>
    </location>
</feature>
<feature type="compositionally biased region" description="Polar residues" evidence="4">
    <location>
        <begin position="29"/>
        <end position="62"/>
    </location>
</feature>
<feature type="region of interest" description="Disordered" evidence="4">
    <location>
        <begin position="453"/>
        <end position="518"/>
    </location>
</feature>
<gene>
    <name evidence="6" type="ORF">LTR78_002813</name>
</gene>